<keyword evidence="2" id="KW-1185">Reference proteome</keyword>
<reference evidence="1 2" key="1">
    <citation type="submission" date="2018-01" db="EMBL/GenBank/DDBJ databases">
        <title>Genomic Encyclopedia of Type Strains, Phase III (KMG-III): the genomes of soil and plant-associated and newly described type strains.</title>
        <authorList>
            <person name="Whitman W."/>
        </authorList>
    </citation>
    <scope>NUCLEOTIDE SEQUENCE [LARGE SCALE GENOMIC DNA]</scope>
    <source>
        <strain evidence="1 2">JCM 18070</strain>
    </source>
</reference>
<proteinExistence type="predicted"/>
<evidence type="ECO:0000313" key="2">
    <source>
        <dbReference type="Proteomes" id="UP000237381"/>
    </source>
</evidence>
<dbReference type="AlphaFoldDB" id="A0A2S4M7C6"/>
<gene>
    <name evidence="1" type="ORF">B0G62_108114</name>
</gene>
<accession>A0A2S4M7C6</accession>
<name>A0A2S4M7C6_9BURK</name>
<evidence type="ECO:0000313" key="1">
    <source>
        <dbReference type="EMBL" id="POR50622.1"/>
    </source>
</evidence>
<dbReference type="EMBL" id="PQGA01000008">
    <property type="protein sequence ID" value="POR50622.1"/>
    <property type="molecule type" value="Genomic_DNA"/>
</dbReference>
<dbReference type="RefSeq" id="WP_103705312.1">
    <property type="nucleotide sequence ID" value="NZ_PQGA01000008.1"/>
</dbReference>
<comment type="caution">
    <text evidence="1">The sequence shown here is derived from an EMBL/GenBank/DDBJ whole genome shotgun (WGS) entry which is preliminary data.</text>
</comment>
<sequence length="74" mass="8455">MNRPWLSVEAILEQFRLSAEECAEESSGRPAPADCVQWLAEFLAREHATMNAEDWEALVHVGGTLWRDETTKMH</sequence>
<protein>
    <submittedName>
        <fullName evidence="1">Uncharacterized protein</fullName>
    </submittedName>
</protein>
<organism evidence="1 2">
    <name type="scientific">Paraburkholderia eburnea</name>
    <dbReference type="NCBI Taxonomy" id="1189126"/>
    <lineage>
        <taxon>Bacteria</taxon>
        <taxon>Pseudomonadati</taxon>
        <taxon>Pseudomonadota</taxon>
        <taxon>Betaproteobacteria</taxon>
        <taxon>Burkholderiales</taxon>
        <taxon>Burkholderiaceae</taxon>
        <taxon>Paraburkholderia</taxon>
    </lineage>
</organism>
<dbReference type="Proteomes" id="UP000237381">
    <property type="component" value="Unassembled WGS sequence"/>
</dbReference>
<dbReference type="OrthoDB" id="9112841at2"/>